<dbReference type="InterPro" id="IPR011701">
    <property type="entry name" value="MFS"/>
</dbReference>
<dbReference type="GO" id="GO:0022857">
    <property type="term" value="F:transmembrane transporter activity"/>
    <property type="evidence" value="ECO:0007669"/>
    <property type="project" value="InterPro"/>
</dbReference>
<dbReference type="GO" id="GO:0005886">
    <property type="term" value="C:plasma membrane"/>
    <property type="evidence" value="ECO:0007669"/>
    <property type="project" value="UniProtKB-SubCell"/>
</dbReference>
<reference evidence="8" key="2">
    <citation type="submission" date="2021-04" db="EMBL/GenBank/DDBJ databases">
        <authorList>
            <person name="Gilroy R."/>
        </authorList>
    </citation>
    <scope>NUCLEOTIDE SEQUENCE</scope>
    <source>
        <strain evidence="8">2239</strain>
    </source>
</reference>
<evidence type="ECO:0000256" key="6">
    <source>
        <dbReference type="ARBA" id="ARBA00023136"/>
    </source>
</evidence>
<keyword evidence="5 7" id="KW-1133">Transmembrane helix</keyword>
<dbReference type="InterPro" id="IPR036259">
    <property type="entry name" value="MFS_trans_sf"/>
</dbReference>
<protein>
    <submittedName>
        <fullName evidence="8">MFS transporter</fullName>
    </submittedName>
</protein>
<comment type="subcellular location">
    <subcellularLocation>
        <location evidence="1">Cell membrane</location>
        <topology evidence="1">Multi-pass membrane protein</topology>
    </subcellularLocation>
</comment>
<sequence>MDLSSAKIKVNRWLIVMFLGLTWGFSYEPPYIRYTYHEQLTSIVGYTDTQLGLMLSVYGTAALIFYVIGGVSADKFSCRSLIIVSLLGTALGCAIMATYPPFWVALAVEALWVVTTIALLWSPVAKVAALLGTQKEQGKILPMVSSFEGVGAFLATLSSTLVFSWMGAERNPDSLRAVWIVYTIWGLVLALTTYLFVPARTLNDNSLAGVPLEEKKEEPRKGVLLNVLKNPMTYIASFIVLGSYIVYSCLTYTQSYLVDIYAMDMTTASYFSIIRNQVMKIAAGPLSVVFMSTAILKSSPTRLCIVAGALSAVGLVTTLCMPANPVVLPFLMVLAVVLSFFALLGKAQNFACTGETGVDPKYFGTMTGVVSLIGYSSDTWIYTVIGRWQETMEPVAAYHRIWYLAIFGCALMALSGVALLVRIKAQKKSAA</sequence>
<evidence type="ECO:0000256" key="5">
    <source>
        <dbReference type="ARBA" id="ARBA00022989"/>
    </source>
</evidence>
<keyword evidence="2" id="KW-0813">Transport</keyword>
<dbReference type="PANTHER" id="PTHR23517:SF3">
    <property type="entry name" value="INTEGRAL MEMBRANE TRANSPORT PROTEIN"/>
    <property type="match status" value="1"/>
</dbReference>
<name>A0A9D1V312_9FIRM</name>
<dbReference type="AlphaFoldDB" id="A0A9D1V312"/>
<evidence type="ECO:0000313" key="8">
    <source>
        <dbReference type="EMBL" id="HIX05013.1"/>
    </source>
</evidence>
<dbReference type="InterPro" id="IPR050171">
    <property type="entry name" value="MFS_Transporters"/>
</dbReference>
<dbReference type="CDD" id="cd06174">
    <property type="entry name" value="MFS"/>
    <property type="match status" value="1"/>
</dbReference>
<dbReference type="PANTHER" id="PTHR23517">
    <property type="entry name" value="RESISTANCE PROTEIN MDTM, PUTATIVE-RELATED-RELATED"/>
    <property type="match status" value="1"/>
</dbReference>
<dbReference type="Pfam" id="PF07690">
    <property type="entry name" value="MFS_1"/>
    <property type="match status" value="1"/>
</dbReference>
<dbReference type="SUPFAM" id="SSF103473">
    <property type="entry name" value="MFS general substrate transporter"/>
    <property type="match status" value="1"/>
</dbReference>
<comment type="caution">
    <text evidence="8">The sequence shown here is derived from an EMBL/GenBank/DDBJ whole genome shotgun (WGS) entry which is preliminary data.</text>
</comment>
<evidence type="ECO:0000256" key="2">
    <source>
        <dbReference type="ARBA" id="ARBA00022448"/>
    </source>
</evidence>
<keyword evidence="3" id="KW-1003">Cell membrane</keyword>
<evidence type="ECO:0000256" key="3">
    <source>
        <dbReference type="ARBA" id="ARBA00022475"/>
    </source>
</evidence>
<feature type="transmembrane region" description="Helical" evidence="7">
    <location>
        <begin position="177"/>
        <end position="197"/>
    </location>
</feature>
<feature type="transmembrane region" description="Helical" evidence="7">
    <location>
        <begin position="81"/>
        <end position="104"/>
    </location>
</feature>
<evidence type="ECO:0000256" key="4">
    <source>
        <dbReference type="ARBA" id="ARBA00022692"/>
    </source>
</evidence>
<feature type="transmembrane region" description="Helical" evidence="7">
    <location>
        <begin position="401"/>
        <end position="421"/>
    </location>
</feature>
<feature type="transmembrane region" description="Helical" evidence="7">
    <location>
        <begin position="51"/>
        <end position="69"/>
    </location>
</feature>
<dbReference type="Proteomes" id="UP000824193">
    <property type="component" value="Unassembled WGS sequence"/>
</dbReference>
<feature type="transmembrane region" description="Helical" evidence="7">
    <location>
        <begin position="277"/>
        <end position="296"/>
    </location>
</feature>
<proteinExistence type="predicted"/>
<evidence type="ECO:0000256" key="7">
    <source>
        <dbReference type="SAM" id="Phobius"/>
    </source>
</evidence>
<dbReference type="EMBL" id="DXFW01000008">
    <property type="protein sequence ID" value="HIX05013.1"/>
    <property type="molecule type" value="Genomic_DNA"/>
</dbReference>
<evidence type="ECO:0000256" key="1">
    <source>
        <dbReference type="ARBA" id="ARBA00004651"/>
    </source>
</evidence>
<reference evidence="8" key="1">
    <citation type="journal article" date="2021" name="PeerJ">
        <title>Extensive microbial diversity within the chicken gut microbiome revealed by metagenomics and culture.</title>
        <authorList>
            <person name="Gilroy R."/>
            <person name="Ravi A."/>
            <person name="Getino M."/>
            <person name="Pursley I."/>
            <person name="Horton D.L."/>
            <person name="Alikhan N.F."/>
            <person name="Baker D."/>
            <person name="Gharbi K."/>
            <person name="Hall N."/>
            <person name="Watson M."/>
            <person name="Adriaenssens E.M."/>
            <person name="Foster-Nyarko E."/>
            <person name="Jarju S."/>
            <person name="Secka A."/>
            <person name="Antonio M."/>
            <person name="Oren A."/>
            <person name="Chaudhuri R.R."/>
            <person name="La Ragione R."/>
            <person name="Hildebrand F."/>
            <person name="Pallen M.J."/>
        </authorList>
    </citation>
    <scope>NUCLEOTIDE SEQUENCE</scope>
    <source>
        <strain evidence="8">2239</strain>
    </source>
</reference>
<feature type="transmembrane region" description="Helical" evidence="7">
    <location>
        <begin position="110"/>
        <end position="131"/>
    </location>
</feature>
<feature type="transmembrane region" description="Helical" evidence="7">
    <location>
        <begin position="362"/>
        <end position="381"/>
    </location>
</feature>
<dbReference type="Gene3D" id="1.20.1250.20">
    <property type="entry name" value="MFS general substrate transporter like domains"/>
    <property type="match status" value="2"/>
</dbReference>
<evidence type="ECO:0000313" key="9">
    <source>
        <dbReference type="Proteomes" id="UP000824193"/>
    </source>
</evidence>
<feature type="transmembrane region" description="Helical" evidence="7">
    <location>
        <begin position="12"/>
        <end position="31"/>
    </location>
</feature>
<gene>
    <name evidence="8" type="ORF">H9865_02720</name>
</gene>
<feature type="transmembrane region" description="Helical" evidence="7">
    <location>
        <begin position="143"/>
        <end position="165"/>
    </location>
</feature>
<feature type="transmembrane region" description="Helical" evidence="7">
    <location>
        <begin position="234"/>
        <end position="257"/>
    </location>
</feature>
<organism evidence="8 9">
    <name type="scientific">Candidatus Allofournierella pullicola</name>
    <dbReference type="NCBI Taxonomy" id="2838596"/>
    <lineage>
        <taxon>Bacteria</taxon>
        <taxon>Bacillati</taxon>
        <taxon>Bacillota</taxon>
        <taxon>Clostridia</taxon>
        <taxon>Eubacteriales</taxon>
        <taxon>Oscillospiraceae</taxon>
        <taxon>Allofournierella</taxon>
    </lineage>
</organism>
<feature type="transmembrane region" description="Helical" evidence="7">
    <location>
        <begin position="303"/>
        <end position="324"/>
    </location>
</feature>
<accession>A0A9D1V312</accession>
<keyword evidence="6 7" id="KW-0472">Membrane</keyword>
<keyword evidence="4 7" id="KW-0812">Transmembrane</keyword>
<feature type="transmembrane region" description="Helical" evidence="7">
    <location>
        <begin position="330"/>
        <end position="350"/>
    </location>
</feature>